<gene>
    <name evidence="3" type="ORF">HMPREF9453_00036</name>
</gene>
<dbReference type="GO" id="GO:0009432">
    <property type="term" value="P:SOS response"/>
    <property type="evidence" value="ECO:0007669"/>
    <property type="project" value="TreeGrafter"/>
</dbReference>
<dbReference type="InterPro" id="IPR050116">
    <property type="entry name" value="DNA_polymerase-Y"/>
</dbReference>
<dbReference type="OrthoDB" id="9808813at2"/>
<dbReference type="Gene3D" id="1.10.150.20">
    <property type="entry name" value="5' to 3' exonuclease, C-terminal subdomain"/>
    <property type="match status" value="1"/>
</dbReference>
<dbReference type="Pfam" id="PF11799">
    <property type="entry name" value="IMS_C"/>
    <property type="match status" value="1"/>
</dbReference>
<dbReference type="EMBL" id="ADLT01000001">
    <property type="protein sequence ID" value="EHO63979.1"/>
    <property type="molecule type" value="Genomic_DNA"/>
</dbReference>
<dbReference type="InterPro" id="IPR017961">
    <property type="entry name" value="DNA_pol_Y-fam_little_finger"/>
</dbReference>
<dbReference type="AlphaFoldDB" id="H1CXE8"/>
<evidence type="ECO:0000313" key="4">
    <source>
        <dbReference type="Proteomes" id="UP000003277"/>
    </source>
</evidence>
<dbReference type="GO" id="GO:0003684">
    <property type="term" value="F:damaged DNA binding"/>
    <property type="evidence" value="ECO:0007669"/>
    <property type="project" value="InterPro"/>
</dbReference>
<evidence type="ECO:0000313" key="3">
    <source>
        <dbReference type="EMBL" id="EHO63979.1"/>
    </source>
</evidence>
<comment type="similarity">
    <text evidence="1">Belongs to the DNA polymerase type-Y family.</text>
</comment>
<dbReference type="PANTHER" id="PTHR11076:SF35">
    <property type="entry name" value="DNA REPAIR PROTEIN HOMOLOG YOBH"/>
    <property type="match status" value="1"/>
</dbReference>
<dbReference type="InterPro" id="IPR043502">
    <property type="entry name" value="DNA/RNA_pol_sf"/>
</dbReference>
<feature type="domain" description="UmuC" evidence="2">
    <location>
        <begin position="6"/>
        <end position="195"/>
    </location>
</feature>
<dbReference type="PATRIC" id="fig|742743.3.peg.37"/>
<reference evidence="3 4" key="1">
    <citation type="submission" date="2011-11" db="EMBL/GenBank/DDBJ databases">
        <title>The Genome Sequence of Dialister succinatiphilus YIT 11850.</title>
        <authorList>
            <consortium name="The Broad Institute Genome Sequencing Platform"/>
            <person name="Earl A."/>
            <person name="Ward D."/>
            <person name="Feldgarden M."/>
            <person name="Gevers D."/>
            <person name="Morotomi M."/>
            <person name="Young S.K."/>
            <person name="Zeng Q."/>
            <person name="Gargeya S."/>
            <person name="Fitzgerald M."/>
            <person name="Haas B."/>
            <person name="Abouelleil A."/>
            <person name="Alvarado L."/>
            <person name="Arachchi H.M."/>
            <person name="Berlin A."/>
            <person name="Brown A."/>
            <person name="Chapman S.B."/>
            <person name="Dunbar C."/>
            <person name="Gearin G."/>
            <person name="Goldberg J."/>
            <person name="Griggs A."/>
            <person name="Gujja S."/>
            <person name="Heiman D."/>
            <person name="Howarth C."/>
            <person name="Lui A."/>
            <person name="MacDonald P.J.P."/>
            <person name="Montmayeur A."/>
            <person name="Murphy C."/>
            <person name="Neiman D."/>
            <person name="Pearson M."/>
            <person name="Priest M."/>
            <person name="Roberts A."/>
            <person name="Saif S."/>
            <person name="Shea T."/>
            <person name="Sisk P."/>
            <person name="Stolte C."/>
            <person name="Sykes S."/>
            <person name="Wortman J."/>
            <person name="Nusbaum C."/>
            <person name="Birren B."/>
        </authorList>
    </citation>
    <scope>NUCLEOTIDE SEQUENCE [LARGE SCALE GENOMIC DNA]</scope>
    <source>
        <strain evidence="3 4">YIT 11850</strain>
    </source>
</reference>
<organism evidence="3 4">
    <name type="scientific">Dialister succinatiphilus YIT 11850</name>
    <dbReference type="NCBI Taxonomy" id="742743"/>
    <lineage>
        <taxon>Bacteria</taxon>
        <taxon>Bacillati</taxon>
        <taxon>Bacillota</taxon>
        <taxon>Negativicutes</taxon>
        <taxon>Veillonellales</taxon>
        <taxon>Veillonellaceae</taxon>
        <taxon>Dialister</taxon>
    </lineage>
</organism>
<dbReference type="GO" id="GO:0005829">
    <property type="term" value="C:cytosol"/>
    <property type="evidence" value="ECO:0007669"/>
    <property type="project" value="TreeGrafter"/>
</dbReference>
<keyword evidence="4" id="KW-1185">Reference proteome</keyword>
<evidence type="ECO:0000256" key="1">
    <source>
        <dbReference type="ARBA" id="ARBA00010945"/>
    </source>
</evidence>
<dbReference type="Gene3D" id="3.40.1170.60">
    <property type="match status" value="1"/>
</dbReference>
<dbReference type="GO" id="GO:0006281">
    <property type="term" value="P:DNA repair"/>
    <property type="evidence" value="ECO:0007669"/>
    <property type="project" value="InterPro"/>
</dbReference>
<dbReference type="Pfam" id="PF00817">
    <property type="entry name" value="IMS"/>
    <property type="match status" value="1"/>
</dbReference>
<sequence length="420" mass="47459">MADDVYVCIDLKSFYASVECAARGLDPFTTNLVVADPSRGPGALCLAVSPGLKAKGVRNRCRLFEIPPSLKYITALPRMGLYMEVSADIYNIYLHFFSAEDVYAYSIDECFIHASPYLAMYRKDGMALAEMMMKAVYERTGICATAGVGTNLFLAKIAMDIVAKHVPEHIAYLDEGIFKETLWYHRPLTDIWNIGKGIAGRLQKYGVYDLHGVTLLPPEMLYKEFGVNAKYLIDHAHGWEPCTLQDIHSYRPGTRSIHTGQVLFEDYTYEEGEILLYEMAELLIQQMLGQGLAARGISLYAGYSGRERKGSSGSRRLDGYTDVPEDIWQAFHQLYQDKVIPRLGIRTLRLALEDVAPADEVPRHFSLFRSPWEEERQKKVELAMMDIKSKFGKNALLRGIDYFPKATLRSRNGLIGGHHE</sequence>
<dbReference type="eggNOG" id="COG0389">
    <property type="taxonomic scope" value="Bacteria"/>
</dbReference>
<dbReference type="PANTHER" id="PTHR11076">
    <property type="entry name" value="DNA REPAIR POLYMERASE UMUC / TRANSFERASE FAMILY MEMBER"/>
    <property type="match status" value="1"/>
</dbReference>
<dbReference type="PROSITE" id="PS50173">
    <property type="entry name" value="UMUC"/>
    <property type="match status" value="1"/>
</dbReference>
<dbReference type="InterPro" id="IPR043128">
    <property type="entry name" value="Rev_trsase/Diguanyl_cyclase"/>
</dbReference>
<comment type="caution">
    <text evidence="3">The sequence shown here is derived from an EMBL/GenBank/DDBJ whole genome shotgun (WGS) entry which is preliminary data.</text>
</comment>
<dbReference type="STRING" id="742743.HMPREF9453_00036"/>
<dbReference type="Proteomes" id="UP000003277">
    <property type="component" value="Unassembled WGS sequence"/>
</dbReference>
<dbReference type="GO" id="GO:0042276">
    <property type="term" value="P:error-prone translesion synthesis"/>
    <property type="evidence" value="ECO:0007669"/>
    <property type="project" value="TreeGrafter"/>
</dbReference>
<dbReference type="RefSeq" id="WP_008858543.1">
    <property type="nucleotide sequence ID" value="NZ_JH591187.1"/>
</dbReference>
<evidence type="ECO:0000259" key="2">
    <source>
        <dbReference type="PROSITE" id="PS50173"/>
    </source>
</evidence>
<dbReference type="SUPFAM" id="SSF56672">
    <property type="entry name" value="DNA/RNA polymerases"/>
    <property type="match status" value="1"/>
</dbReference>
<dbReference type="InterPro" id="IPR001126">
    <property type="entry name" value="UmuC"/>
</dbReference>
<accession>H1CXE8</accession>
<dbReference type="HOGENOM" id="CLU_012348_5_1_9"/>
<protein>
    <recommendedName>
        <fullName evidence="2">UmuC domain-containing protein</fullName>
    </recommendedName>
</protein>
<dbReference type="Gene3D" id="3.30.70.270">
    <property type="match status" value="1"/>
</dbReference>
<name>H1CXE8_9FIRM</name>
<dbReference type="GO" id="GO:0003887">
    <property type="term" value="F:DNA-directed DNA polymerase activity"/>
    <property type="evidence" value="ECO:0007669"/>
    <property type="project" value="TreeGrafter"/>
</dbReference>
<proteinExistence type="inferred from homology"/>